<evidence type="ECO:0000313" key="3">
    <source>
        <dbReference type="EMBL" id="MFC6785388.1"/>
    </source>
</evidence>
<keyword evidence="2" id="KW-1133">Transmembrane helix</keyword>
<feature type="transmembrane region" description="Helical" evidence="2">
    <location>
        <begin position="104"/>
        <end position="123"/>
    </location>
</feature>
<organism evidence="3 4">
    <name type="scientific">Halobaculum halobium</name>
    <dbReference type="NCBI Taxonomy" id="3032281"/>
    <lineage>
        <taxon>Archaea</taxon>
        <taxon>Methanobacteriati</taxon>
        <taxon>Methanobacteriota</taxon>
        <taxon>Stenosarchaea group</taxon>
        <taxon>Halobacteria</taxon>
        <taxon>Halobacteriales</taxon>
        <taxon>Haloferacaceae</taxon>
        <taxon>Halobaculum</taxon>
    </lineage>
</organism>
<name>A0ABD5T7S3_9EURY</name>
<keyword evidence="2" id="KW-0812">Transmembrane</keyword>
<dbReference type="EMBL" id="JBHSWX010000012">
    <property type="protein sequence ID" value="MFC6785388.1"/>
    <property type="molecule type" value="Genomic_DNA"/>
</dbReference>
<keyword evidence="4" id="KW-1185">Reference proteome</keyword>
<accession>A0ABD5T7S3</accession>
<dbReference type="GeneID" id="81208418"/>
<reference evidence="3 4" key="1">
    <citation type="journal article" date="2019" name="Int. J. Syst. Evol. Microbiol.">
        <title>The Global Catalogue of Microorganisms (GCM) 10K type strain sequencing project: providing services to taxonomists for standard genome sequencing and annotation.</title>
        <authorList>
            <consortium name="The Broad Institute Genomics Platform"/>
            <consortium name="The Broad Institute Genome Sequencing Center for Infectious Disease"/>
            <person name="Wu L."/>
            <person name="Ma J."/>
        </authorList>
    </citation>
    <scope>NUCLEOTIDE SEQUENCE [LARGE SCALE GENOMIC DNA]</scope>
    <source>
        <strain evidence="3 4">SYNS20</strain>
    </source>
</reference>
<sequence length="229" mass="24850">MIGVSHISLGISEDFYIVLEGAIPQIWIFVVKPIAAVGNWAGLWGPSPDWSVWLYGIIFIIIGVAASVRFSYQIKVLSVIFFSVNLGLYWMLFLWSEWGPLGEFIVGSIGYTLLIGTAIAVFISASPSSGKPSVSQSERSSQHAVQTDEMAENHPSVGETSTGEASRSATEMQSANKPNPRVSADMSTTPNEPADNDGPDGSQQTNEKQSKEESVSDDENEEDDEPNLF</sequence>
<gene>
    <name evidence="3" type="ORF">ACFQFD_05190</name>
</gene>
<feature type="region of interest" description="Disordered" evidence="1">
    <location>
        <begin position="129"/>
        <end position="229"/>
    </location>
</feature>
<dbReference type="AlphaFoldDB" id="A0ABD5T7S3"/>
<evidence type="ECO:0000256" key="2">
    <source>
        <dbReference type="SAM" id="Phobius"/>
    </source>
</evidence>
<keyword evidence="2" id="KW-0472">Membrane</keyword>
<feature type="transmembrane region" description="Helical" evidence="2">
    <location>
        <begin position="52"/>
        <end position="72"/>
    </location>
</feature>
<feature type="compositionally biased region" description="Polar residues" evidence="1">
    <location>
        <begin position="158"/>
        <end position="177"/>
    </location>
</feature>
<feature type="transmembrane region" description="Helical" evidence="2">
    <location>
        <begin position="79"/>
        <end position="98"/>
    </location>
</feature>
<evidence type="ECO:0008006" key="5">
    <source>
        <dbReference type="Google" id="ProtNLM"/>
    </source>
</evidence>
<protein>
    <recommendedName>
        <fullName evidence="5">SPW repeat-containing protein</fullName>
    </recommendedName>
</protein>
<comment type="caution">
    <text evidence="3">The sequence shown here is derived from an EMBL/GenBank/DDBJ whole genome shotgun (WGS) entry which is preliminary data.</text>
</comment>
<dbReference type="Proteomes" id="UP001596443">
    <property type="component" value="Unassembled WGS sequence"/>
</dbReference>
<proteinExistence type="predicted"/>
<evidence type="ECO:0000256" key="1">
    <source>
        <dbReference type="SAM" id="MobiDB-lite"/>
    </source>
</evidence>
<feature type="compositionally biased region" description="Acidic residues" evidence="1">
    <location>
        <begin position="215"/>
        <end position="229"/>
    </location>
</feature>
<evidence type="ECO:0000313" key="4">
    <source>
        <dbReference type="Proteomes" id="UP001596443"/>
    </source>
</evidence>
<dbReference type="RefSeq" id="WP_284062246.1">
    <property type="nucleotide sequence ID" value="NZ_CP126158.1"/>
</dbReference>